<comment type="caution">
    <text evidence="1">The sequence shown here is derived from an EMBL/GenBank/DDBJ whole genome shotgun (WGS) entry which is preliminary data.</text>
</comment>
<evidence type="ECO:0000313" key="2">
    <source>
        <dbReference type="Proteomes" id="UP001055879"/>
    </source>
</evidence>
<organism evidence="1 2">
    <name type="scientific">Arctium lappa</name>
    <name type="common">Greater burdock</name>
    <name type="synonym">Lappa major</name>
    <dbReference type="NCBI Taxonomy" id="4217"/>
    <lineage>
        <taxon>Eukaryota</taxon>
        <taxon>Viridiplantae</taxon>
        <taxon>Streptophyta</taxon>
        <taxon>Embryophyta</taxon>
        <taxon>Tracheophyta</taxon>
        <taxon>Spermatophyta</taxon>
        <taxon>Magnoliopsida</taxon>
        <taxon>eudicotyledons</taxon>
        <taxon>Gunneridae</taxon>
        <taxon>Pentapetalae</taxon>
        <taxon>asterids</taxon>
        <taxon>campanulids</taxon>
        <taxon>Asterales</taxon>
        <taxon>Asteraceae</taxon>
        <taxon>Carduoideae</taxon>
        <taxon>Cardueae</taxon>
        <taxon>Arctiinae</taxon>
        <taxon>Arctium</taxon>
    </lineage>
</organism>
<sequence>MAITARSQAPATIVNQSGLGSRLGQFSVHKSATINQTWALGLGNLTNHAGSLALLQAPATIVNQSGLGLSAWAVQCSQIGDNQSGLGSWLGKSHPSVVTTQTTCTTLVHWHCFRRRRQSSINQAWGSRLGQFSVHKSATINQAWALGLGNLTRQ</sequence>
<name>A0ACB9DQK4_ARCLA</name>
<protein>
    <submittedName>
        <fullName evidence="1">Uncharacterized protein</fullName>
    </submittedName>
</protein>
<keyword evidence="2" id="KW-1185">Reference proteome</keyword>
<reference evidence="1 2" key="2">
    <citation type="journal article" date="2022" name="Mol. Ecol. Resour.">
        <title>The genomes of chicory, endive, great burdock and yacon provide insights into Asteraceae paleo-polyploidization history and plant inulin production.</title>
        <authorList>
            <person name="Fan W."/>
            <person name="Wang S."/>
            <person name="Wang H."/>
            <person name="Wang A."/>
            <person name="Jiang F."/>
            <person name="Liu H."/>
            <person name="Zhao H."/>
            <person name="Xu D."/>
            <person name="Zhang Y."/>
        </authorList>
    </citation>
    <scope>NUCLEOTIDE SEQUENCE [LARGE SCALE GENOMIC DNA]</scope>
    <source>
        <strain evidence="2">cv. Niubang</strain>
    </source>
</reference>
<dbReference type="EMBL" id="CM042049">
    <property type="protein sequence ID" value="KAI3748845.1"/>
    <property type="molecule type" value="Genomic_DNA"/>
</dbReference>
<gene>
    <name evidence="1" type="ORF">L6452_12232</name>
</gene>
<proteinExistence type="predicted"/>
<evidence type="ECO:0000313" key="1">
    <source>
        <dbReference type="EMBL" id="KAI3748845.1"/>
    </source>
</evidence>
<accession>A0ACB9DQK4</accession>
<dbReference type="Proteomes" id="UP001055879">
    <property type="component" value="Linkage Group LG03"/>
</dbReference>
<reference evidence="2" key="1">
    <citation type="journal article" date="2022" name="Mol. Ecol. Resour.">
        <title>The genomes of chicory, endive, great burdock and yacon provide insights into Asteraceae palaeo-polyploidization history and plant inulin production.</title>
        <authorList>
            <person name="Fan W."/>
            <person name="Wang S."/>
            <person name="Wang H."/>
            <person name="Wang A."/>
            <person name="Jiang F."/>
            <person name="Liu H."/>
            <person name="Zhao H."/>
            <person name="Xu D."/>
            <person name="Zhang Y."/>
        </authorList>
    </citation>
    <scope>NUCLEOTIDE SEQUENCE [LARGE SCALE GENOMIC DNA]</scope>
    <source>
        <strain evidence="2">cv. Niubang</strain>
    </source>
</reference>